<name>A0AAE1BV88_PETCI</name>
<reference evidence="2" key="1">
    <citation type="submission" date="2023-10" db="EMBL/GenBank/DDBJ databases">
        <title>Genome assemblies of two species of porcelain crab, Petrolisthes cinctipes and Petrolisthes manimaculis (Anomura: Porcellanidae).</title>
        <authorList>
            <person name="Angst P."/>
        </authorList>
    </citation>
    <scope>NUCLEOTIDE SEQUENCE</scope>
    <source>
        <strain evidence="2">PB745_01</strain>
        <tissue evidence="2">Gill</tissue>
    </source>
</reference>
<sequence length="85" mass="9422">MRLCVPTRSALPRHRAVTSQAPPKVALPTVPHSYFKCNFRDQRCDTLYLQRSYVVRPCGGPRCSWDPQDGTGQPPTTSPGLVALI</sequence>
<accession>A0AAE1BV88</accession>
<keyword evidence="3" id="KW-1185">Reference proteome</keyword>
<evidence type="ECO:0000313" key="2">
    <source>
        <dbReference type="EMBL" id="KAK3855804.1"/>
    </source>
</evidence>
<feature type="region of interest" description="Disordered" evidence="1">
    <location>
        <begin position="64"/>
        <end position="85"/>
    </location>
</feature>
<evidence type="ECO:0000256" key="1">
    <source>
        <dbReference type="SAM" id="MobiDB-lite"/>
    </source>
</evidence>
<protein>
    <submittedName>
        <fullName evidence="2">Uncharacterized protein</fullName>
    </submittedName>
</protein>
<dbReference type="AlphaFoldDB" id="A0AAE1BV88"/>
<organism evidence="2 3">
    <name type="scientific">Petrolisthes cinctipes</name>
    <name type="common">Flat porcelain crab</name>
    <dbReference type="NCBI Taxonomy" id="88211"/>
    <lineage>
        <taxon>Eukaryota</taxon>
        <taxon>Metazoa</taxon>
        <taxon>Ecdysozoa</taxon>
        <taxon>Arthropoda</taxon>
        <taxon>Crustacea</taxon>
        <taxon>Multicrustacea</taxon>
        <taxon>Malacostraca</taxon>
        <taxon>Eumalacostraca</taxon>
        <taxon>Eucarida</taxon>
        <taxon>Decapoda</taxon>
        <taxon>Pleocyemata</taxon>
        <taxon>Anomura</taxon>
        <taxon>Galatheoidea</taxon>
        <taxon>Porcellanidae</taxon>
        <taxon>Petrolisthes</taxon>
    </lineage>
</organism>
<gene>
    <name evidence="2" type="ORF">Pcinc_037815</name>
</gene>
<evidence type="ECO:0000313" key="3">
    <source>
        <dbReference type="Proteomes" id="UP001286313"/>
    </source>
</evidence>
<proteinExistence type="predicted"/>
<dbReference type="Proteomes" id="UP001286313">
    <property type="component" value="Unassembled WGS sequence"/>
</dbReference>
<comment type="caution">
    <text evidence="2">The sequence shown here is derived from an EMBL/GenBank/DDBJ whole genome shotgun (WGS) entry which is preliminary data.</text>
</comment>
<feature type="compositionally biased region" description="Polar residues" evidence="1">
    <location>
        <begin position="70"/>
        <end position="79"/>
    </location>
</feature>
<dbReference type="EMBL" id="JAWQEG010006082">
    <property type="protein sequence ID" value="KAK3855804.1"/>
    <property type="molecule type" value="Genomic_DNA"/>
</dbReference>